<dbReference type="RefSeq" id="WP_163243439.1">
    <property type="nucleotide sequence ID" value="NZ_JAAIWN010000064.1"/>
</dbReference>
<name>A0A6B3W0L2_9BACI</name>
<evidence type="ECO:0000313" key="3">
    <source>
        <dbReference type="EMBL" id="NEY83038.1"/>
    </source>
</evidence>
<keyword evidence="1" id="KW-0472">Membrane</keyword>
<evidence type="ECO:0000313" key="4">
    <source>
        <dbReference type="Proteomes" id="UP000472971"/>
    </source>
</evidence>
<feature type="transmembrane region" description="Helical" evidence="1">
    <location>
        <begin position="234"/>
        <end position="257"/>
    </location>
</feature>
<dbReference type="Proteomes" id="UP000472971">
    <property type="component" value="Unassembled WGS sequence"/>
</dbReference>
<keyword evidence="1" id="KW-1133">Transmembrane helix</keyword>
<evidence type="ECO:0000256" key="1">
    <source>
        <dbReference type="SAM" id="Phobius"/>
    </source>
</evidence>
<comment type="caution">
    <text evidence="3">The sequence shown here is derived from an EMBL/GenBank/DDBJ whole genome shotgun (WGS) entry which is preliminary data.</text>
</comment>
<proteinExistence type="predicted"/>
<reference evidence="2 5" key="2">
    <citation type="submission" date="2020-07" db="EMBL/GenBank/DDBJ databases">
        <authorList>
            <person name="Feng H."/>
        </authorList>
    </citation>
    <scope>NUCLEOTIDE SEQUENCE [LARGE SCALE GENOMIC DNA]</scope>
    <source>
        <strain evidence="5">s-12</strain>
        <strain evidence="2">S-12</strain>
    </source>
</reference>
<protein>
    <submittedName>
        <fullName evidence="3">Uncharacterized protein</fullName>
    </submittedName>
</protein>
<feature type="transmembrane region" description="Helical" evidence="1">
    <location>
        <begin position="60"/>
        <end position="79"/>
    </location>
</feature>
<dbReference type="EMBL" id="JACEIO010000062">
    <property type="protein sequence ID" value="MBA4538678.1"/>
    <property type="molecule type" value="Genomic_DNA"/>
</dbReference>
<dbReference type="AlphaFoldDB" id="A0A6B3W0L2"/>
<reference evidence="3 4" key="1">
    <citation type="submission" date="2020-02" db="EMBL/GenBank/DDBJ databases">
        <title>Bacillus aquiflavi sp. nov., isolated from yellow water of strong flavor Chinese baijiu in Yibin region of China.</title>
        <authorList>
            <person name="Xie J."/>
        </authorList>
    </citation>
    <scope>NUCLEOTIDE SEQUENCE [LARGE SCALE GENOMIC DNA]</scope>
    <source>
        <strain evidence="3 4">3H-10</strain>
    </source>
</reference>
<gene>
    <name evidence="3" type="ORF">G4D64_16430</name>
    <name evidence="2" type="ORF">H1Z61_16490</name>
</gene>
<feature type="transmembrane region" description="Helical" evidence="1">
    <location>
        <begin position="153"/>
        <end position="173"/>
    </location>
</feature>
<feature type="transmembrane region" description="Helical" evidence="1">
    <location>
        <begin position="21"/>
        <end position="40"/>
    </location>
</feature>
<evidence type="ECO:0000313" key="2">
    <source>
        <dbReference type="EMBL" id="MBA4538678.1"/>
    </source>
</evidence>
<evidence type="ECO:0000313" key="5">
    <source>
        <dbReference type="Proteomes" id="UP000570010"/>
    </source>
</evidence>
<sequence length="269" mass="32058">MGELKVIHNESFKKLFFYKKGYIFIFLLIFFYSLYLLATIVQMEGNIYDYLLQLTELHPMHYGVTPLFLIALTLFLPPNNIDHYLMIRFKNKTHWYNMQVFYLGRFTLLFLVIFILVMFLQSFLSLSFHNEWSEFAQLNYIKETGDLKKISPLTAAIFSLILLWFNLFLKSLIFYSAYLIKGSRFFALFIVFLLSELNSVSLLSYWDNLSVFLPFNYVNVFISLFHGETIFGDFFYGGLIYYLVLSIFFFIVGLLLFKKSDIEKYKAQW</sequence>
<keyword evidence="1" id="KW-0812">Transmembrane</keyword>
<feature type="transmembrane region" description="Helical" evidence="1">
    <location>
        <begin position="185"/>
        <end position="206"/>
    </location>
</feature>
<dbReference type="Proteomes" id="UP000570010">
    <property type="component" value="Unassembled WGS sequence"/>
</dbReference>
<keyword evidence="4" id="KW-1185">Reference proteome</keyword>
<accession>A0A6B3W0L2</accession>
<dbReference type="EMBL" id="JAAIWN010000064">
    <property type="protein sequence ID" value="NEY83038.1"/>
    <property type="molecule type" value="Genomic_DNA"/>
</dbReference>
<feature type="transmembrane region" description="Helical" evidence="1">
    <location>
        <begin position="100"/>
        <end position="124"/>
    </location>
</feature>
<organism evidence="3 4">
    <name type="scientific">Bacillus aquiflavi</name>
    <dbReference type="NCBI Taxonomy" id="2672567"/>
    <lineage>
        <taxon>Bacteria</taxon>
        <taxon>Bacillati</taxon>
        <taxon>Bacillota</taxon>
        <taxon>Bacilli</taxon>
        <taxon>Bacillales</taxon>
        <taxon>Bacillaceae</taxon>
        <taxon>Bacillus</taxon>
    </lineage>
</organism>